<protein>
    <submittedName>
        <fullName evidence="3">DUF4492 domain-containing protein</fullName>
    </submittedName>
</protein>
<feature type="compositionally biased region" description="Polar residues" evidence="1">
    <location>
        <begin position="1"/>
        <end position="13"/>
    </location>
</feature>
<proteinExistence type="predicted"/>
<dbReference type="InterPro" id="IPR027853">
    <property type="entry name" value="DUF4492"/>
</dbReference>
<sequence length="97" mass="11266">MSKTCTTPHSDTSAARDGLSTPAARERACWPVRVYRFYRDGFKGMTVGRTLWAIIGIKLIVFFVILRWIFFPDFLSSKGRNDQEKAQYVREQMTGRR</sequence>
<dbReference type="EMBL" id="VULT01000007">
    <property type="protein sequence ID" value="MSS17334.1"/>
    <property type="molecule type" value="Genomic_DNA"/>
</dbReference>
<keyword evidence="2" id="KW-1133">Transmembrane helix</keyword>
<accession>A0A6L5XED7</accession>
<dbReference type="RefSeq" id="WP_154327118.1">
    <property type="nucleotide sequence ID" value="NZ_CP045696.1"/>
</dbReference>
<dbReference type="Pfam" id="PF14899">
    <property type="entry name" value="DUF4492"/>
    <property type="match status" value="1"/>
</dbReference>
<name>A0A6L5XED7_9BACT</name>
<evidence type="ECO:0000313" key="4">
    <source>
        <dbReference type="Proteomes" id="UP000483362"/>
    </source>
</evidence>
<keyword evidence="4" id="KW-1185">Reference proteome</keyword>
<gene>
    <name evidence="3" type="ORF">FYJ29_06100</name>
</gene>
<keyword evidence="2" id="KW-0812">Transmembrane</keyword>
<feature type="transmembrane region" description="Helical" evidence="2">
    <location>
        <begin position="51"/>
        <end position="70"/>
    </location>
</feature>
<comment type="caution">
    <text evidence="3">The sequence shown here is derived from an EMBL/GenBank/DDBJ whole genome shotgun (WGS) entry which is preliminary data.</text>
</comment>
<evidence type="ECO:0000256" key="1">
    <source>
        <dbReference type="SAM" id="MobiDB-lite"/>
    </source>
</evidence>
<evidence type="ECO:0000256" key="2">
    <source>
        <dbReference type="SAM" id="Phobius"/>
    </source>
</evidence>
<organism evidence="3 4">
    <name type="scientific">Sodaliphilus pleomorphus</name>
    <dbReference type="NCBI Taxonomy" id="2606626"/>
    <lineage>
        <taxon>Bacteria</taxon>
        <taxon>Pseudomonadati</taxon>
        <taxon>Bacteroidota</taxon>
        <taxon>Bacteroidia</taxon>
        <taxon>Bacteroidales</taxon>
        <taxon>Muribaculaceae</taxon>
        <taxon>Sodaliphilus</taxon>
    </lineage>
</organism>
<dbReference type="Proteomes" id="UP000483362">
    <property type="component" value="Unassembled WGS sequence"/>
</dbReference>
<evidence type="ECO:0000313" key="3">
    <source>
        <dbReference type="EMBL" id="MSS17334.1"/>
    </source>
</evidence>
<dbReference type="AlphaFoldDB" id="A0A6L5XED7"/>
<keyword evidence="2" id="KW-0472">Membrane</keyword>
<reference evidence="3 4" key="1">
    <citation type="submission" date="2019-08" db="EMBL/GenBank/DDBJ databases">
        <title>In-depth cultivation of the pig gut microbiome towards novel bacterial diversity and tailored functional studies.</title>
        <authorList>
            <person name="Wylensek D."/>
            <person name="Hitch T.C.A."/>
            <person name="Clavel T."/>
        </authorList>
    </citation>
    <scope>NUCLEOTIDE SEQUENCE [LARGE SCALE GENOMIC DNA]</scope>
    <source>
        <strain evidence="3 4">Oil-RF-744-WCA-WT-10</strain>
    </source>
</reference>
<feature type="region of interest" description="Disordered" evidence="1">
    <location>
        <begin position="1"/>
        <end position="23"/>
    </location>
</feature>